<name>A0A0F9R356_9ZZZZ</name>
<sequence>MECQPLGQIKITTEEFRNLRLDEFAEVLQEKTYTEFTNSGEAVCVRKSNCFVAYAQDIHAEFVQAMLSATINILFALRHCSSRTKFTLQYTLLTDLWDRQIECVAF</sequence>
<dbReference type="AlphaFoldDB" id="A0A0F9R356"/>
<accession>A0A0F9R356</accession>
<gene>
    <name evidence="1" type="ORF">LCGC14_0645400</name>
</gene>
<comment type="caution">
    <text evidence="1">The sequence shown here is derived from an EMBL/GenBank/DDBJ whole genome shotgun (WGS) entry which is preliminary data.</text>
</comment>
<proteinExistence type="predicted"/>
<reference evidence="1" key="1">
    <citation type="journal article" date="2015" name="Nature">
        <title>Complex archaea that bridge the gap between prokaryotes and eukaryotes.</title>
        <authorList>
            <person name="Spang A."/>
            <person name="Saw J.H."/>
            <person name="Jorgensen S.L."/>
            <person name="Zaremba-Niedzwiedzka K."/>
            <person name="Martijn J."/>
            <person name="Lind A.E."/>
            <person name="van Eijk R."/>
            <person name="Schleper C."/>
            <person name="Guy L."/>
            <person name="Ettema T.J."/>
        </authorList>
    </citation>
    <scope>NUCLEOTIDE SEQUENCE</scope>
</reference>
<organism evidence="1">
    <name type="scientific">marine sediment metagenome</name>
    <dbReference type="NCBI Taxonomy" id="412755"/>
    <lineage>
        <taxon>unclassified sequences</taxon>
        <taxon>metagenomes</taxon>
        <taxon>ecological metagenomes</taxon>
    </lineage>
</organism>
<protein>
    <submittedName>
        <fullName evidence="1">Uncharacterized protein</fullName>
    </submittedName>
</protein>
<dbReference type="EMBL" id="LAZR01001179">
    <property type="protein sequence ID" value="KKN49199.1"/>
    <property type="molecule type" value="Genomic_DNA"/>
</dbReference>
<evidence type="ECO:0000313" key="1">
    <source>
        <dbReference type="EMBL" id="KKN49199.1"/>
    </source>
</evidence>